<dbReference type="EMBL" id="CM001887">
    <property type="protein sequence ID" value="EOY30007.1"/>
    <property type="molecule type" value="Genomic_DNA"/>
</dbReference>
<organism evidence="1 2">
    <name type="scientific">Theobroma cacao</name>
    <name type="common">Cacao</name>
    <name type="synonym">Cocoa</name>
    <dbReference type="NCBI Taxonomy" id="3641"/>
    <lineage>
        <taxon>Eukaryota</taxon>
        <taxon>Viridiplantae</taxon>
        <taxon>Streptophyta</taxon>
        <taxon>Embryophyta</taxon>
        <taxon>Tracheophyta</taxon>
        <taxon>Spermatophyta</taxon>
        <taxon>Magnoliopsida</taxon>
        <taxon>eudicotyledons</taxon>
        <taxon>Gunneridae</taxon>
        <taxon>Pentapetalae</taxon>
        <taxon>rosids</taxon>
        <taxon>malvids</taxon>
        <taxon>Malvales</taxon>
        <taxon>Malvaceae</taxon>
        <taxon>Byttnerioideae</taxon>
        <taxon>Theobroma</taxon>
    </lineage>
</organism>
<gene>
    <name evidence="1" type="ORF">TCM_037362</name>
</gene>
<dbReference type="HOGENOM" id="CLU_1411080_0_0_1"/>
<evidence type="ECO:0000313" key="1">
    <source>
        <dbReference type="EMBL" id="EOY30007.1"/>
    </source>
</evidence>
<proteinExistence type="predicted"/>
<dbReference type="InParanoid" id="A0A061GLI0"/>
<reference evidence="1 2" key="1">
    <citation type="journal article" date="2013" name="Genome Biol.">
        <title>The genome sequence of the most widely cultivated cacao type and its use to identify candidate genes regulating pod color.</title>
        <authorList>
            <person name="Motamayor J.C."/>
            <person name="Mockaitis K."/>
            <person name="Schmutz J."/>
            <person name="Haiminen N."/>
            <person name="Iii D.L."/>
            <person name="Cornejo O."/>
            <person name="Findley S.D."/>
            <person name="Zheng P."/>
            <person name="Utro F."/>
            <person name="Royaert S."/>
            <person name="Saski C."/>
            <person name="Jenkins J."/>
            <person name="Podicheti R."/>
            <person name="Zhao M."/>
            <person name="Scheffler B.E."/>
            <person name="Stack J.C."/>
            <person name="Feltus F.A."/>
            <person name="Mustiga G.M."/>
            <person name="Amores F."/>
            <person name="Phillips W."/>
            <person name="Marelli J.P."/>
            <person name="May G.D."/>
            <person name="Shapiro H."/>
            <person name="Ma J."/>
            <person name="Bustamante C.D."/>
            <person name="Schnell R.J."/>
            <person name="Main D."/>
            <person name="Gilbert D."/>
            <person name="Parida L."/>
            <person name="Kuhn D.N."/>
        </authorList>
    </citation>
    <scope>NUCLEOTIDE SEQUENCE [LARGE SCALE GENOMIC DNA]</scope>
    <source>
        <strain evidence="2">cv. Matina 1-6</strain>
    </source>
</reference>
<dbReference type="Proteomes" id="UP000026915">
    <property type="component" value="Chromosome 9"/>
</dbReference>
<sequence>MWEIHDGPQQGVVRSCPRLQSDEVKSGVANAMSRGTQLRRQAFRIDEGVRREKPGGRIETERESSILKAHVTEAGRCHWRDAGRWFTCPGSGPYITPKWRSSRAPREQRVKPYQPLISGARAKIMALAVSAQGTERAEDVASMLACVLEMDVHDQTRNRETSDLDRDYRGRSLLTRPCYLKGILFSTLNDVAA</sequence>
<protein>
    <submittedName>
        <fullName evidence="1">Uncharacterized protein</fullName>
    </submittedName>
</protein>
<keyword evidence="2" id="KW-1185">Reference proteome</keyword>
<name>A0A061GLI0_THECC</name>
<accession>A0A061GLI0</accession>
<evidence type="ECO:0000313" key="2">
    <source>
        <dbReference type="Proteomes" id="UP000026915"/>
    </source>
</evidence>
<dbReference type="Gramene" id="EOY30007">
    <property type="protein sequence ID" value="EOY30007"/>
    <property type="gene ID" value="TCM_037362"/>
</dbReference>
<dbReference type="AlphaFoldDB" id="A0A061GLI0"/>